<proteinExistence type="inferred from homology"/>
<accession>A0ABD2PCF7</accession>
<evidence type="ECO:0000256" key="5">
    <source>
        <dbReference type="ARBA" id="ARBA00022781"/>
    </source>
</evidence>
<evidence type="ECO:0000313" key="11">
    <source>
        <dbReference type="EMBL" id="KAL3288125.1"/>
    </source>
</evidence>
<feature type="domain" description="Electron transfer flavoprotein alpha/beta-subunit N-terminal" evidence="10">
    <location>
        <begin position="167"/>
        <end position="246"/>
    </location>
</feature>
<sequence length="246" mass="27984">MQSIVFIILIKSLFYLNKSYGKSSANLTNYFKITCFPLSYNRINQFNLKKVPNSAMASQTQGIQQLLVAEKRAAEKVSAARKRKLKRMKQARDEANYEINAYRQERERQFREFEARHLGTKGDIAQKIDNQTEERLKQMAVDVTNNRKKVINELISLVCDINPEIHLEEAVRLKEQKIANEIIAVSCGPQQSQDVLRTALAMGADKAIHVEVAGAEYETLQPIHVSKILAKIAQNEKVDLVIVGKQ</sequence>
<comment type="caution">
    <text evidence="11">The sequence shown here is derived from an EMBL/GenBank/DDBJ whole genome shotgun (WGS) entry which is preliminary data.</text>
</comment>
<feature type="chain" id="PRO_5044843571" description="Electron transfer flavoprotein alpha/beta-subunit N-terminal domain-containing protein" evidence="9">
    <location>
        <begin position="22"/>
        <end position="246"/>
    </location>
</feature>
<dbReference type="InterPro" id="IPR005124">
    <property type="entry name" value="V-ATPase_G"/>
</dbReference>
<dbReference type="AlphaFoldDB" id="A0ABD2PCF7"/>
<feature type="coiled-coil region" evidence="8">
    <location>
        <begin position="74"/>
        <end position="112"/>
    </location>
</feature>
<evidence type="ECO:0000256" key="9">
    <source>
        <dbReference type="SAM" id="SignalP"/>
    </source>
</evidence>
<evidence type="ECO:0000256" key="8">
    <source>
        <dbReference type="SAM" id="Coils"/>
    </source>
</evidence>
<evidence type="ECO:0000256" key="7">
    <source>
        <dbReference type="ARBA" id="ARBA00023065"/>
    </source>
</evidence>
<keyword evidence="4" id="KW-0813">Transport</keyword>
<dbReference type="EMBL" id="JABFTP020000185">
    <property type="protein sequence ID" value="KAL3288125.1"/>
    <property type="molecule type" value="Genomic_DNA"/>
</dbReference>
<keyword evidence="12" id="KW-1185">Reference proteome</keyword>
<dbReference type="InterPro" id="IPR012255">
    <property type="entry name" value="ETF_b"/>
</dbReference>
<protein>
    <recommendedName>
        <fullName evidence="10">Electron transfer flavoprotein alpha/beta-subunit N-terminal domain-containing protein</fullName>
    </recommendedName>
</protein>
<comment type="subcellular location">
    <subcellularLocation>
        <location evidence="1">Mitochondrion matrix</location>
    </subcellularLocation>
</comment>
<name>A0ABD2PCF7_9CUCU</name>
<dbReference type="FunFam" id="1.20.5.620:FF:000004">
    <property type="entry name" value="V-type proton ATPase subunit G"/>
    <property type="match status" value="1"/>
</dbReference>
<feature type="non-terminal residue" evidence="11">
    <location>
        <position position="246"/>
    </location>
</feature>
<dbReference type="Proteomes" id="UP001516400">
    <property type="component" value="Unassembled WGS sequence"/>
</dbReference>
<keyword evidence="7" id="KW-0406">Ion transport</keyword>
<comment type="similarity">
    <text evidence="2">Belongs to the ETF beta-subunit/FixA family.</text>
</comment>
<dbReference type="GO" id="GO:1902600">
    <property type="term" value="P:proton transmembrane transport"/>
    <property type="evidence" value="ECO:0007669"/>
    <property type="project" value="UniProtKB-KW"/>
</dbReference>
<organism evidence="11 12">
    <name type="scientific">Cryptolaemus montrouzieri</name>
    <dbReference type="NCBI Taxonomy" id="559131"/>
    <lineage>
        <taxon>Eukaryota</taxon>
        <taxon>Metazoa</taxon>
        <taxon>Ecdysozoa</taxon>
        <taxon>Arthropoda</taxon>
        <taxon>Hexapoda</taxon>
        <taxon>Insecta</taxon>
        <taxon>Pterygota</taxon>
        <taxon>Neoptera</taxon>
        <taxon>Endopterygota</taxon>
        <taxon>Coleoptera</taxon>
        <taxon>Polyphaga</taxon>
        <taxon>Cucujiformia</taxon>
        <taxon>Coccinelloidea</taxon>
        <taxon>Coccinellidae</taxon>
        <taxon>Scymninae</taxon>
        <taxon>Scymnini</taxon>
        <taxon>Cryptolaemus</taxon>
    </lineage>
</organism>
<evidence type="ECO:0000256" key="2">
    <source>
        <dbReference type="ARBA" id="ARBA00007557"/>
    </source>
</evidence>
<dbReference type="Gene3D" id="3.40.50.620">
    <property type="entry name" value="HUPs"/>
    <property type="match status" value="1"/>
</dbReference>
<gene>
    <name evidence="11" type="ORF">HHI36_002574</name>
</gene>
<dbReference type="GO" id="GO:0005759">
    <property type="term" value="C:mitochondrial matrix"/>
    <property type="evidence" value="ECO:0007669"/>
    <property type="project" value="UniProtKB-SubCell"/>
</dbReference>
<keyword evidence="6" id="KW-0249">Electron transport</keyword>
<dbReference type="SUPFAM" id="SSF52402">
    <property type="entry name" value="Adenine nucleotide alpha hydrolases-like"/>
    <property type="match status" value="1"/>
</dbReference>
<evidence type="ECO:0000259" key="10">
    <source>
        <dbReference type="Pfam" id="PF01012"/>
    </source>
</evidence>
<dbReference type="PANTHER" id="PTHR21294">
    <property type="entry name" value="ELECTRON TRANSFER FLAVOPROTEIN BETA-SUBUNIT"/>
    <property type="match status" value="1"/>
</dbReference>
<dbReference type="Pfam" id="PF01012">
    <property type="entry name" value="ETF"/>
    <property type="match status" value="1"/>
</dbReference>
<dbReference type="NCBIfam" id="TIGR01147">
    <property type="entry name" value="V_ATP_synt_G"/>
    <property type="match status" value="1"/>
</dbReference>
<evidence type="ECO:0000256" key="4">
    <source>
        <dbReference type="ARBA" id="ARBA00022448"/>
    </source>
</evidence>
<evidence type="ECO:0000256" key="3">
    <source>
        <dbReference type="ARBA" id="ARBA00010066"/>
    </source>
</evidence>
<evidence type="ECO:0000313" key="12">
    <source>
        <dbReference type="Proteomes" id="UP001516400"/>
    </source>
</evidence>
<dbReference type="Pfam" id="PF03179">
    <property type="entry name" value="V-ATPase_G"/>
    <property type="match status" value="1"/>
</dbReference>
<dbReference type="Gene3D" id="1.20.5.620">
    <property type="entry name" value="F1F0 ATP synthase subunit B, membrane domain"/>
    <property type="match status" value="1"/>
</dbReference>
<evidence type="ECO:0000256" key="1">
    <source>
        <dbReference type="ARBA" id="ARBA00004305"/>
    </source>
</evidence>
<evidence type="ECO:0000256" key="6">
    <source>
        <dbReference type="ARBA" id="ARBA00022982"/>
    </source>
</evidence>
<reference evidence="11 12" key="1">
    <citation type="journal article" date="2021" name="BMC Biol.">
        <title>Horizontally acquired antibacterial genes associated with adaptive radiation of ladybird beetles.</title>
        <authorList>
            <person name="Li H.S."/>
            <person name="Tang X.F."/>
            <person name="Huang Y.H."/>
            <person name="Xu Z.Y."/>
            <person name="Chen M.L."/>
            <person name="Du X.Y."/>
            <person name="Qiu B.Y."/>
            <person name="Chen P.T."/>
            <person name="Zhang W."/>
            <person name="Slipinski A."/>
            <person name="Escalona H.E."/>
            <person name="Waterhouse R.M."/>
            <person name="Zwick A."/>
            <person name="Pang H."/>
        </authorList>
    </citation>
    <scope>NUCLEOTIDE SEQUENCE [LARGE SCALE GENOMIC DNA]</scope>
    <source>
        <strain evidence="11">SYSU2018</strain>
    </source>
</reference>
<dbReference type="InterPro" id="IPR014730">
    <property type="entry name" value="ETF_a/b_N"/>
</dbReference>
<comment type="similarity">
    <text evidence="3">Belongs to the V-ATPase G subunit family.</text>
</comment>
<keyword evidence="8" id="KW-0175">Coiled coil</keyword>
<feature type="signal peptide" evidence="9">
    <location>
        <begin position="1"/>
        <end position="21"/>
    </location>
</feature>
<keyword evidence="5" id="KW-0375">Hydrogen ion transport</keyword>
<dbReference type="PANTHER" id="PTHR21294:SF8">
    <property type="entry name" value="ELECTRON TRANSFER FLAVOPROTEIN SUBUNIT BETA"/>
    <property type="match status" value="1"/>
</dbReference>
<dbReference type="InterPro" id="IPR014729">
    <property type="entry name" value="Rossmann-like_a/b/a_fold"/>
</dbReference>
<keyword evidence="9" id="KW-0732">Signal</keyword>